<evidence type="ECO:0000256" key="1">
    <source>
        <dbReference type="SAM" id="MobiDB-lite"/>
    </source>
</evidence>
<dbReference type="AlphaFoldDB" id="A0A1J9QUD1"/>
<feature type="region of interest" description="Disordered" evidence="1">
    <location>
        <begin position="82"/>
        <end position="125"/>
    </location>
</feature>
<gene>
    <name evidence="2" type="ORF">AJ78_01124</name>
</gene>
<protein>
    <recommendedName>
        <fullName evidence="4">DUF3984 domain-containing protein</fullName>
    </recommendedName>
</protein>
<sequence length="442" mass="49384">MESLAHSNIPNSFRSRRSHTSLHHISLAPLTSRFPVDDDDGPDSDYFYSNQDDSGPSRRFAYSPHPATMSYLASVSVPTTPPILSRNPSYSSLSKKKTSPSLSQMSDTKLDKMGSEQARHHRRAKSYISQRPKLYNTAKRQDSEWLLRAGSLLSSATREEKGQSWLVKRASSTSLAAEEIPDNERRRNSHHSRHTHSRRPRSGLSTPTILSRRPSSSHPASKFCSGADLSMTAAHLAGQSLESRASIPDDTVGLVPDFVDENLRNEMSAMYPSPIGQATTPRERGVRGFDDSLYPTLSRRNSALDSSFSASTSELSDSEIDEEEVDEAEMQRLTRERGLGLGRWIDRLVEWTLFNVEEEIPFVNVEPPRQARQLGDIQHQTHADKLRNASNPDQEPSETESENDQGTDEDENSTVLPIENPGDKGGWSDLGWFLRVVKSLVI</sequence>
<feature type="region of interest" description="Disordered" evidence="1">
    <location>
        <begin position="158"/>
        <end position="224"/>
    </location>
</feature>
<dbReference type="VEuPathDB" id="FungiDB:AJ78_01124"/>
<feature type="compositionally biased region" description="Low complexity" evidence="1">
    <location>
        <begin position="303"/>
        <end position="315"/>
    </location>
</feature>
<evidence type="ECO:0000313" key="3">
    <source>
        <dbReference type="Proteomes" id="UP000182235"/>
    </source>
</evidence>
<reference evidence="2 3" key="1">
    <citation type="submission" date="2015-07" db="EMBL/GenBank/DDBJ databases">
        <title>Emmonsia species relationships and genome sequence.</title>
        <authorList>
            <consortium name="The Broad Institute Genomics Platform"/>
            <person name="Cuomo C.A."/>
            <person name="Munoz J.F."/>
            <person name="Imamovic A."/>
            <person name="Priest M.E."/>
            <person name="Young S."/>
            <person name="Clay O.K."/>
            <person name="McEwen J.G."/>
        </authorList>
    </citation>
    <scope>NUCLEOTIDE SEQUENCE [LARGE SCALE GENOMIC DNA]</scope>
    <source>
        <strain evidence="2 3">UAMH 9510</strain>
    </source>
</reference>
<dbReference type="EMBL" id="LGRN01000023">
    <property type="protein sequence ID" value="OJD18869.1"/>
    <property type="molecule type" value="Genomic_DNA"/>
</dbReference>
<feature type="region of interest" description="Disordered" evidence="1">
    <location>
        <begin position="303"/>
        <end position="326"/>
    </location>
</feature>
<evidence type="ECO:0008006" key="4">
    <source>
        <dbReference type="Google" id="ProtNLM"/>
    </source>
</evidence>
<dbReference type="STRING" id="1447872.A0A1J9QUD1"/>
<comment type="caution">
    <text evidence="2">The sequence shown here is derived from an EMBL/GenBank/DDBJ whole genome shotgun (WGS) entry which is preliminary data.</text>
</comment>
<feature type="region of interest" description="Disordered" evidence="1">
    <location>
        <begin position="32"/>
        <end position="62"/>
    </location>
</feature>
<feature type="compositionally biased region" description="Acidic residues" evidence="1">
    <location>
        <begin position="395"/>
        <end position="412"/>
    </location>
</feature>
<feature type="compositionally biased region" description="Polar residues" evidence="1">
    <location>
        <begin position="1"/>
        <end position="13"/>
    </location>
</feature>
<keyword evidence="3" id="KW-1185">Reference proteome</keyword>
<dbReference type="Pfam" id="PF13136">
    <property type="entry name" value="DUF3984"/>
    <property type="match status" value="1"/>
</dbReference>
<feature type="compositionally biased region" description="Basic and acidic residues" evidence="1">
    <location>
        <begin position="108"/>
        <end position="118"/>
    </location>
</feature>
<evidence type="ECO:0000313" key="2">
    <source>
        <dbReference type="EMBL" id="OJD18869.1"/>
    </source>
</evidence>
<dbReference type="InterPro" id="IPR025040">
    <property type="entry name" value="DUF3984"/>
</dbReference>
<dbReference type="OrthoDB" id="5428495at2759"/>
<organism evidence="2 3">
    <name type="scientific">Emergomyces pasteurianus Ep9510</name>
    <dbReference type="NCBI Taxonomy" id="1447872"/>
    <lineage>
        <taxon>Eukaryota</taxon>
        <taxon>Fungi</taxon>
        <taxon>Dikarya</taxon>
        <taxon>Ascomycota</taxon>
        <taxon>Pezizomycotina</taxon>
        <taxon>Eurotiomycetes</taxon>
        <taxon>Eurotiomycetidae</taxon>
        <taxon>Onygenales</taxon>
        <taxon>Ajellomycetaceae</taxon>
        <taxon>Emergomyces</taxon>
    </lineage>
</organism>
<accession>A0A1J9QUD1</accession>
<feature type="compositionally biased region" description="Acidic residues" evidence="1">
    <location>
        <begin position="316"/>
        <end position="326"/>
    </location>
</feature>
<proteinExistence type="predicted"/>
<feature type="region of interest" description="Disordered" evidence="1">
    <location>
        <begin position="1"/>
        <end position="20"/>
    </location>
</feature>
<feature type="compositionally biased region" description="Basic residues" evidence="1">
    <location>
        <begin position="187"/>
        <end position="201"/>
    </location>
</feature>
<dbReference type="Proteomes" id="UP000182235">
    <property type="component" value="Unassembled WGS sequence"/>
</dbReference>
<feature type="compositionally biased region" description="Low complexity" evidence="1">
    <location>
        <begin position="88"/>
        <end position="103"/>
    </location>
</feature>
<feature type="region of interest" description="Disordered" evidence="1">
    <location>
        <begin position="385"/>
        <end position="426"/>
    </location>
</feature>
<feature type="compositionally biased region" description="Polar residues" evidence="1">
    <location>
        <begin position="203"/>
        <end position="219"/>
    </location>
</feature>
<name>A0A1J9QUD1_9EURO</name>